<reference evidence="2" key="1">
    <citation type="submission" date="2020-05" db="EMBL/GenBank/DDBJ databases">
        <title>Phylogenomic resolution of chytrid fungi.</title>
        <authorList>
            <person name="Stajich J.E."/>
            <person name="Amses K."/>
            <person name="Simmons R."/>
            <person name="Seto K."/>
            <person name="Myers J."/>
            <person name="Bonds A."/>
            <person name="Quandt C.A."/>
            <person name="Barry K."/>
            <person name="Liu P."/>
            <person name="Grigoriev I."/>
            <person name="Longcore J.E."/>
            <person name="James T.Y."/>
        </authorList>
    </citation>
    <scope>NUCLEOTIDE SEQUENCE</scope>
    <source>
        <strain evidence="2">JEL0318</strain>
    </source>
</reference>
<organism evidence="2 3">
    <name type="scientific">Rhizophlyctis rosea</name>
    <dbReference type="NCBI Taxonomy" id="64517"/>
    <lineage>
        <taxon>Eukaryota</taxon>
        <taxon>Fungi</taxon>
        <taxon>Fungi incertae sedis</taxon>
        <taxon>Chytridiomycota</taxon>
        <taxon>Chytridiomycota incertae sedis</taxon>
        <taxon>Chytridiomycetes</taxon>
        <taxon>Rhizophlyctidales</taxon>
        <taxon>Rhizophlyctidaceae</taxon>
        <taxon>Rhizophlyctis</taxon>
    </lineage>
</organism>
<gene>
    <name evidence="2" type="ORF">HK097_008012</name>
</gene>
<dbReference type="GO" id="GO:0035197">
    <property type="term" value="F:siRNA binding"/>
    <property type="evidence" value="ECO:0007669"/>
    <property type="project" value="TreeGrafter"/>
</dbReference>
<evidence type="ECO:0000313" key="3">
    <source>
        <dbReference type="Proteomes" id="UP001212841"/>
    </source>
</evidence>
<dbReference type="InterPro" id="IPR029058">
    <property type="entry name" value="AB_hydrolase_fold"/>
</dbReference>
<dbReference type="GO" id="GO:0005634">
    <property type="term" value="C:nucleus"/>
    <property type="evidence" value="ECO:0007669"/>
    <property type="project" value="TreeGrafter"/>
</dbReference>
<feature type="non-terminal residue" evidence="2">
    <location>
        <position position="1"/>
    </location>
</feature>
<name>A0AAD5X1A8_9FUNG</name>
<protein>
    <recommendedName>
        <fullName evidence="1">Arb2 domain-containing protein</fullName>
    </recommendedName>
</protein>
<dbReference type="Gene3D" id="3.40.50.1820">
    <property type="entry name" value="alpha/beta hydrolase"/>
    <property type="match status" value="1"/>
</dbReference>
<sequence length="372" mass="41847">MPPPRNSGSSFLKQFTDYMRLDNKGIFILPIRSTTPTIKTSMNSWAGRFNSGSSSRNSDEKKYKFPDNLEGFGYHFDQKGQLRSIDGDQPFKFEVRSNDKAYNQAHYEALGATITSHIETELQTRFDLVRTTIPVDAQPGEPTSRIYCSREAFTSERPILMLVPGSLIEVGQWARKIVINDNINTGSIYNYVRAARKAGYEIVALNSNYNYDVKTKKKIRGSEDPYSHVQYVWQKIVAPAKSQEILIVAHSAGGYSTQKLVYAAFKSIKDRVKAIALTDSVHGGLGGFGRDEVDQWWYQHAINWVASSQPLGTMVSKGGDCVCWAAGDNRHEYTTVTAEEEVFAFFSERLKGVPFGEEECHFRREGTPEGVD</sequence>
<dbReference type="PANTHER" id="PTHR21357:SF4">
    <property type="entry name" value="FAM172 FAMILY PROTEIN HOMOLOG CG10038"/>
    <property type="match status" value="1"/>
</dbReference>
<dbReference type="PANTHER" id="PTHR21357">
    <property type="entry name" value="FAM172 FAMILY PROTEIN HOMOLOG CG10038"/>
    <property type="match status" value="1"/>
</dbReference>
<dbReference type="Pfam" id="PF22749">
    <property type="entry name" value="Arb2"/>
    <property type="match status" value="1"/>
</dbReference>
<dbReference type="EMBL" id="JADGJD010000446">
    <property type="protein sequence ID" value="KAJ3051011.1"/>
    <property type="molecule type" value="Genomic_DNA"/>
</dbReference>
<dbReference type="Proteomes" id="UP001212841">
    <property type="component" value="Unassembled WGS sequence"/>
</dbReference>
<dbReference type="GO" id="GO:0031048">
    <property type="term" value="P:regulatory ncRNA-mediated heterochromatin formation"/>
    <property type="evidence" value="ECO:0007669"/>
    <property type="project" value="TreeGrafter"/>
</dbReference>
<proteinExistence type="predicted"/>
<dbReference type="InterPro" id="IPR048263">
    <property type="entry name" value="Arb2"/>
</dbReference>
<dbReference type="AlphaFoldDB" id="A0AAD5X1A8"/>
<keyword evidence="3" id="KW-1185">Reference proteome</keyword>
<accession>A0AAD5X1A8</accession>
<comment type="caution">
    <text evidence="2">The sequence shown here is derived from an EMBL/GenBank/DDBJ whole genome shotgun (WGS) entry which is preliminary data.</text>
</comment>
<dbReference type="SUPFAM" id="SSF53474">
    <property type="entry name" value="alpha/beta-Hydrolases"/>
    <property type="match status" value="1"/>
</dbReference>
<dbReference type="InterPro" id="IPR053858">
    <property type="entry name" value="Arb2_dom"/>
</dbReference>
<evidence type="ECO:0000313" key="2">
    <source>
        <dbReference type="EMBL" id="KAJ3051011.1"/>
    </source>
</evidence>
<feature type="domain" description="Arb2" evidence="1">
    <location>
        <begin position="65"/>
        <end position="211"/>
    </location>
</feature>
<evidence type="ECO:0000259" key="1">
    <source>
        <dbReference type="Pfam" id="PF22749"/>
    </source>
</evidence>